<dbReference type="GO" id="GO:0009277">
    <property type="term" value="C:fungal-type cell wall"/>
    <property type="evidence" value="ECO:0007669"/>
    <property type="project" value="TreeGrafter"/>
</dbReference>
<dbReference type="GO" id="GO:0031505">
    <property type="term" value="P:fungal-type cell wall organization"/>
    <property type="evidence" value="ECO:0007669"/>
    <property type="project" value="TreeGrafter"/>
</dbReference>
<evidence type="ECO:0000313" key="4">
    <source>
        <dbReference type="EMBL" id="KAI9270610.1"/>
    </source>
</evidence>
<proteinExistence type="predicted"/>
<evidence type="ECO:0000313" key="5">
    <source>
        <dbReference type="Proteomes" id="UP001209540"/>
    </source>
</evidence>
<dbReference type="PANTHER" id="PTHR31018:SF3">
    <property type="entry name" value="RECEPTOR PROTEIN-TYROSINE KINASE"/>
    <property type="match status" value="1"/>
</dbReference>
<dbReference type="GO" id="GO:0009986">
    <property type="term" value="C:cell surface"/>
    <property type="evidence" value="ECO:0007669"/>
    <property type="project" value="TreeGrafter"/>
</dbReference>
<evidence type="ECO:0000256" key="1">
    <source>
        <dbReference type="ARBA" id="ARBA00004196"/>
    </source>
</evidence>
<sequence length="417" mass="44660">MSMIYIQNLNCIYILACSHYKNIAIVVKLLPAKNNSGEITIRQAAAQAGSCSGDVHVKSQGDLDPLKPCKNYTGSIIIEQTSATNLKLPGIMQINGDIHVRDNNALSRLSVPHLQSVNGLYMASNKALNKLDLSALTAAQNVEIAVHPALPDISFPAGLSQVSKMTISDTTATRIDGLKMNKVDEMVIDNNIYLRKLDIANLTEVSKSMSISANSPDLTLDVSHLHALQQGSFRNLAAISISELDKVGGDLSFISNKFSSLELPKVTDVGGTLTLTNNDRLEKLSLPELRHLGGTLSVGNNTRLAQVDAFSKLEEVDGTLDLTGSFDEVKLPQLQDVRGGLNVQTTSDRFSCDDVGHLKQGGVIKGNSFVCKARVAHPKSGLSGNGDDMDVSSNDGLKVFSDSYLAAALIVLAITFE</sequence>
<keyword evidence="5" id="KW-1185">Reference proteome</keyword>
<dbReference type="SUPFAM" id="SSF52058">
    <property type="entry name" value="L domain-like"/>
    <property type="match status" value="1"/>
</dbReference>
<accession>A0AAD5K5Q0</accession>
<dbReference type="Gene3D" id="3.80.10.10">
    <property type="entry name" value="Ribonuclease Inhibitor"/>
    <property type="match status" value="1"/>
</dbReference>
<keyword evidence="2" id="KW-0732">Signal</keyword>
<name>A0AAD5K5Q0_9FUNG</name>
<gene>
    <name evidence="4" type="ORF">BDA99DRAFT_534720</name>
</gene>
<reference evidence="4" key="2">
    <citation type="submission" date="2023-02" db="EMBL/GenBank/DDBJ databases">
        <authorList>
            <consortium name="DOE Joint Genome Institute"/>
            <person name="Mondo S.J."/>
            <person name="Chang Y."/>
            <person name="Wang Y."/>
            <person name="Ahrendt S."/>
            <person name="Andreopoulos W."/>
            <person name="Barry K."/>
            <person name="Beard J."/>
            <person name="Benny G.L."/>
            <person name="Blankenship S."/>
            <person name="Bonito G."/>
            <person name="Cuomo C."/>
            <person name="Desiro A."/>
            <person name="Gervers K.A."/>
            <person name="Hundley H."/>
            <person name="Kuo A."/>
            <person name="LaButti K."/>
            <person name="Lang B.F."/>
            <person name="Lipzen A."/>
            <person name="O'Donnell K."/>
            <person name="Pangilinan J."/>
            <person name="Reynolds N."/>
            <person name="Sandor L."/>
            <person name="Smith M.W."/>
            <person name="Tsang A."/>
            <person name="Grigoriev I.V."/>
            <person name="Stajich J.E."/>
            <person name="Spatafora J.W."/>
        </authorList>
    </citation>
    <scope>NUCLEOTIDE SEQUENCE</scope>
    <source>
        <strain evidence="4">RSA 2281</strain>
    </source>
</reference>
<reference evidence="4" key="1">
    <citation type="journal article" date="2022" name="IScience">
        <title>Evolution of zygomycete secretomes and the origins of terrestrial fungal ecologies.</title>
        <authorList>
            <person name="Chang Y."/>
            <person name="Wang Y."/>
            <person name="Mondo S."/>
            <person name="Ahrendt S."/>
            <person name="Andreopoulos W."/>
            <person name="Barry K."/>
            <person name="Beard J."/>
            <person name="Benny G.L."/>
            <person name="Blankenship S."/>
            <person name="Bonito G."/>
            <person name="Cuomo C."/>
            <person name="Desiro A."/>
            <person name="Gervers K.A."/>
            <person name="Hundley H."/>
            <person name="Kuo A."/>
            <person name="LaButti K."/>
            <person name="Lang B.F."/>
            <person name="Lipzen A."/>
            <person name="O'Donnell K."/>
            <person name="Pangilinan J."/>
            <person name="Reynolds N."/>
            <person name="Sandor L."/>
            <person name="Smith M.E."/>
            <person name="Tsang A."/>
            <person name="Grigoriev I.V."/>
            <person name="Stajich J.E."/>
            <person name="Spatafora J.W."/>
        </authorList>
    </citation>
    <scope>NUCLEOTIDE SEQUENCE</scope>
    <source>
        <strain evidence="4">RSA 2281</strain>
    </source>
</reference>
<keyword evidence="3" id="KW-0325">Glycoprotein</keyword>
<comment type="caution">
    <text evidence="4">The sequence shown here is derived from an EMBL/GenBank/DDBJ whole genome shotgun (WGS) entry which is preliminary data.</text>
</comment>
<evidence type="ECO:0000256" key="2">
    <source>
        <dbReference type="ARBA" id="ARBA00022729"/>
    </source>
</evidence>
<dbReference type="InterPro" id="IPR051648">
    <property type="entry name" value="CWI-Assembly_Regulator"/>
</dbReference>
<protein>
    <submittedName>
        <fullName evidence="4">Uncharacterized protein</fullName>
    </submittedName>
</protein>
<dbReference type="InterPro" id="IPR032675">
    <property type="entry name" value="LRR_dom_sf"/>
</dbReference>
<dbReference type="AlphaFoldDB" id="A0AAD5K5Q0"/>
<dbReference type="Proteomes" id="UP001209540">
    <property type="component" value="Unassembled WGS sequence"/>
</dbReference>
<comment type="subcellular location">
    <subcellularLocation>
        <location evidence="1">Cell envelope</location>
    </subcellularLocation>
</comment>
<organism evidence="4 5">
    <name type="scientific">Phascolomyces articulosus</name>
    <dbReference type="NCBI Taxonomy" id="60185"/>
    <lineage>
        <taxon>Eukaryota</taxon>
        <taxon>Fungi</taxon>
        <taxon>Fungi incertae sedis</taxon>
        <taxon>Mucoromycota</taxon>
        <taxon>Mucoromycotina</taxon>
        <taxon>Mucoromycetes</taxon>
        <taxon>Mucorales</taxon>
        <taxon>Lichtheimiaceae</taxon>
        <taxon>Phascolomyces</taxon>
    </lineage>
</organism>
<dbReference type="EMBL" id="JAIXMP010000007">
    <property type="protein sequence ID" value="KAI9270610.1"/>
    <property type="molecule type" value="Genomic_DNA"/>
</dbReference>
<dbReference type="PANTHER" id="PTHR31018">
    <property type="entry name" value="SPORULATION-SPECIFIC PROTEIN-RELATED"/>
    <property type="match status" value="1"/>
</dbReference>
<dbReference type="GO" id="GO:0005886">
    <property type="term" value="C:plasma membrane"/>
    <property type="evidence" value="ECO:0007669"/>
    <property type="project" value="TreeGrafter"/>
</dbReference>
<evidence type="ECO:0000256" key="3">
    <source>
        <dbReference type="ARBA" id="ARBA00023180"/>
    </source>
</evidence>